<gene>
    <name evidence="2" type="ORF">FCM35_KLT07350</name>
</gene>
<sequence>MAEVDVPLLDKVYYDNCPGCVQELKNEHSRGIPYREFLYVWVITLCAGTYGSLFLSPFLG</sequence>
<dbReference type="OrthoDB" id="10262656at2759"/>
<dbReference type="Proteomes" id="UP000623129">
    <property type="component" value="Unassembled WGS sequence"/>
</dbReference>
<protein>
    <submittedName>
        <fullName evidence="2">Uncharacterized protein</fullName>
    </submittedName>
</protein>
<keyword evidence="1" id="KW-0472">Membrane</keyword>
<reference evidence="2" key="1">
    <citation type="submission" date="2020-01" db="EMBL/GenBank/DDBJ databases">
        <title>Genome sequence of Kobresia littledalei, the first chromosome-level genome in the family Cyperaceae.</title>
        <authorList>
            <person name="Qu G."/>
        </authorList>
    </citation>
    <scope>NUCLEOTIDE SEQUENCE</scope>
    <source>
        <strain evidence="2">C.B.Clarke</strain>
        <tissue evidence="2">Leaf</tissue>
    </source>
</reference>
<name>A0A833QTJ1_9POAL</name>
<keyword evidence="3" id="KW-1185">Reference proteome</keyword>
<evidence type="ECO:0000313" key="3">
    <source>
        <dbReference type="Proteomes" id="UP000623129"/>
    </source>
</evidence>
<dbReference type="EMBL" id="SWLB01000017">
    <property type="protein sequence ID" value="KAF3327232.1"/>
    <property type="molecule type" value="Genomic_DNA"/>
</dbReference>
<accession>A0A833QTJ1</accession>
<keyword evidence="1" id="KW-1133">Transmembrane helix</keyword>
<evidence type="ECO:0000313" key="2">
    <source>
        <dbReference type="EMBL" id="KAF3327232.1"/>
    </source>
</evidence>
<feature type="transmembrane region" description="Helical" evidence="1">
    <location>
        <begin position="38"/>
        <end position="59"/>
    </location>
</feature>
<dbReference type="AlphaFoldDB" id="A0A833QTJ1"/>
<comment type="caution">
    <text evidence="2">The sequence shown here is derived from an EMBL/GenBank/DDBJ whole genome shotgun (WGS) entry which is preliminary data.</text>
</comment>
<organism evidence="2 3">
    <name type="scientific">Carex littledalei</name>
    <dbReference type="NCBI Taxonomy" id="544730"/>
    <lineage>
        <taxon>Eukaryota</taxon>
        <taxon>Viridiplantae</taxon>
        <taxon>Streptophyta</taxon>
        <taxon>Embryophyta</taxon>
        <taxon>Tracheophyta</taxon>
        <taxon>Spermatophyta</taxon>
        <taxon>Magnoliopsida</taxon>
        <taxon>Liliopsida</taxon>
        <taxon>Poales</taxon>
        <taxon>Cyperaceae</taxon>
        <taxon>Cyperoideae</taxon>
        <taxon>Cariceae</taxon>
        <taxon>Carex</taxon>
        <taxon>Carex subgen. Euthyceras</taxon>
    </lineage>
</organism>
<evidence type="ECO:0000256" key="1">
    <source>
        <dbReference type="SAM" id="Phobius"/>
    </source>
</evidence>
<proteinExistence type="predicted"/>
<keyword evidence="1" id="KW-0812">Transmembrane</keyword>